<feature type="region of interest" description="Disordered" evidence="1">
    <location>
        <begin position="1"/>
        <end position="54"/>
    </location>
</feature>
<dbReference type="AlphaFoldDB" id="A0AAD4GBN6"/>
<evidence type="ECO:0000256" key="1">
    <source>
        <dbReference type="SAM" id="MobiDB-lite"/>
    </source>
</evidence>
<accession>A0AAD4GBN6</accession>
<feature type="region of interest" description="Disordered" evidence="1">
    <location>
        <begin position="409"/>
        <end position="436"/>
    </location>
</feature>
<feature type="compositionally biased region" description="Low complexity" evidence="1">
    <location>
        <begin position="615"/>
        <end position="631"/>
    </location>
</feature>
<gene>
    <name evidence="2" type="ORF">L210DRAFT_3506528</name>
</gene>
<comment type="caution">
    <text evidence="2">The sequence shown here is derived from an EMBL/GenBank/DDBJ whole genome shotgun (WGS) entry which is preliminary data.</text>
</comment>
<feature type="compositionally biased region" description="Polar residues" evidence="1">
    <location>
        <begin position="1058"/>
        <end position="1069"/>
    </location>
</feature>
<feature type="compositionally biased region" description="Low complexity" evidence="1">
    <location>
        <begin position="839"/>
        <end position="855"/>
    </location>
</feature>
<feature type="compositionally biased region" description="Low complexity" evidence="1">
    <location>
        <begin position="687"/>
        <end position="700"/>
    </location>
</feature>
<feature type="region of interest" description="Disordered" evidence="1">
    <location>
        <begin position="1046"/>
        <end position="1069"/>
    </location>
</feature>
<feature type="compositionally biased region" description="Pro residues" evidence="1">
    <location>
        <begin position="36"/>
        <end position="48"/>
    </location>
</feature>
<feature type="compositionally biased region" description="Polar residues" evidence="1">
    <location>
        <begin position="300"/>
        <end position="309"/>
    </location>
</feature>
<feature type="region of interest" description="Disordered" evidence="1">
    <location>
        <begin position="574"/>
        <end position="662"/>
    </location>
</feature>
<name>A0AAD4GBN6_BOLED</name>
<evidence type="ECO:0000313" key="2">
    <source>
        <dbReference type="EMBL" id="KAF8434853.1"/>
    </source>
</evidence>
<feature type="compositionally biased region" description="Low complexity" evidence="1">
    <location>
        <begin position="282"/>
        <end position="294"/>
    </location>
</feature>
<feature type="compositionally biased region" description="Polar residues" evidence="1">
    <location>
        <begin position="578"/>
        <end position="600"/>
    </location>
</feature>
<protein>
    <submittedName>
        <fullName evidence="2">Uncharacterized protein</fullName>
    </submittedName>
</protein>
<organism evidence="2 3">
    <name type="scientific">Boletus edulis BED1</name>
    <dbReference type="NCBI Taxonomy" id="1328754"/>
    <lineage>
        <taxon>Eukaryota</taxon>
        <taxon>Fungi</taxon>
        <taxon>Dikarya</taxon>
        <taxon>Basidiomycota</taxon>
        <taxon>Agaricomycotina</taxon>
        <taxon>Agaricomycetes</taxon>
        <taxon>Agaricomycetidae</taxon>
        <taxon>Boletales</taxon>
        <taxon>Boletineae</taxon>
        <taxon>Boletaceae</taxon>
        <taxon>Boletoideae</taxon>
        <taxon>Boletus</taxon>
    </lineage>
</organism>
<feature type="region of interest" description="Disordered" evidence="1">
    <location>
        <begin position="681"/>
        <end position="892"/>
    </location>
</feature>
<feature type="compositionally biased region" description="Basic and acidic residues" evidence="1">
    <location>
        <begin position="462"/>
        <end position="474"/>
    </location>
</feature>
<feature type="region of interest" description="Disordered" evidence="1">
    <location>
        <begin position="1007"/>
        <end position="1034"/>
    </location>
</feature>
<reference evidence="2" key="1">
    <citation type="submission" date="2019-10" db="EMBL/GenBank/DDBJ databases">
        <authorList>
            <consortium name="DOE Joint Genome Institute"/>
            <person name="Kuo A."/>
            <person name="Miyauchi S."/>
            <person name="Kiss E."/>
            <person name="Drula E."/>
            <person name="Kohler A."/>
            <person name="Sanchez-Garcia M."/>
            <person name="Andreopoulos B."/>
            <person name="Barry K.W."/>
            <person name="Bonito G."/>
            <person name="Buee M."/>
            <person name="Carver A."/>
            <person name="Chen C."/>
            <person name="Cichocki N."/>
            <person name="Clum A."/>
            <person name="Culley D."/>
            <person name="Crous P.W."/>
            <person name="Fauchery L."/>
            <person name="Girlanda M."/>
            <person name="Hayes R."/>
            <person name="Keri Z."/>
            <person name="LaButti K."/>
            <person name="Lipzen A."/>
            <person name="Lombard V."/>
            <person name="Magnuson J."/>
            <person name="Maillard F."/>
            <person name="Morin E."/>
            <person name="Murat C."/>
            <person name="Nolan M."/>
            <person name="Ohm R."/>
            <person name="Pangilinan J."/>
            <person name="Pereira M."/>
            <person name="Perotto S."/>
            <person name="Peter M."/>
            <person name="Riley R."/>
            <person name="Sitrit Y."/>
            <person name="Stielow B."/>
            <person name="Szollosi G."/>
            <person name="Zifcakova L."/>
            <person name="Stursova M."/>
            <person name="Spatafora J.W."/>
            <person name="Tedersoo L."/>
            <person name="Vaario L.-M."/>
            <person name="Yamada A."/>
            <person name="Yan M."/>
            <person name="Wang P."/>
            <person name="Xu J."/>
            <person name="Bruns T."/>
            <person name="Baldrian P."/>
            <person name="Vilgalys R."/>
            <person name="Henrissat B."/>
            <person name="Grigoriev I.V."/>
            <person name="Hibbett D."/>
            <person name="Nagy L.G."/>
            <person name="Martin F.M."/>
        </authorList>
    </citation>
    <scope>NUCLEOTIDE SEQUENCE</scope>
    <source>
        <strain evidence="2">BED1</strain>
    </source>
</reference>
<dbReference type="Proteomes" id="UP001194468">
    <property type="component" value="Unassembled WGS sequence"/>
</dbReference>
<feature type="compositionally biased region" description="Low complexity" evidence="1">
    <location>
        <begin position="713"/>
        <end position="727"/>
    </location>
</feature>
<evidence type="ECO:0000313" key="3">
    <source>
        <dbReference type="Proteomes" id="UP001194468"/>
    </source>
</evidence>
<proteinExistence type="predicted"/>
<feature type="compositionally biased region" description="Polar residues" evidence="1">
    <location>
        <begin position="518"/>
        <end position="528"/>
    </location>
</feature>
<feature type="compositionally biased region" description="Acidic residues" evidence="1">
    <location>
        <begin position="958"/>
        <end position="968"/>
    </location>
</feature>
<keyword evidence="3" id="KW-1185">Reference proteome</keyword>
<feature type="compositionally biased region" description="Low complexity" evidence="1">
    <location>
        <begin position="310"/>
        <end position="327"/>
    </location>
</feature>
<feature type="region of interest" description="Disordered" evidence="1">
    <location>
        <begin position="271"/>
        <end position="340"/>
    </location>
</feature>
<feature type="region of interest" description="Disordered" evidence="1">
    <location>
        <begin position="449"/>
        <end position="528"/>
    </location>
</feature>
<sequence>MPPKRRAEKPRSAALTAKDPPKQPPSARPVPVSAPILPPPQPPPPPPETGAAKVRKEWSKFVDAWYEPQKRKLVEKLQKDILVKYKSLGSAKETQKLREMELFEKLDSIAEQLTQPARVEWERRLALAHLREDQWDDMTGEEQQAVLSVFVGFFTNDVEDMEDDDLSSSIEEDIAEEPPYRGMPSYAPPALSRQPIPPTPTRQTFEFVNPTSFFVDSMTPPNPTKNLPALSMDHLATLGPSNAARSAELVSASVSGMPGFHNWASEVGIVSQQPQPQPAKPPATSTPSAQSLSARPRATDNMSRQPSAASTSYSPPLKSSSPQYSPQNQTTKFSPPINAEYLPPGKRYIGPVILEEEPDPIEEVLLKSKMADEYQQYKISLRIQMIYQFHAEAADVEIKLFESLLAGEGTKESRARAVQEHETSMMRLREQKEEERKRLCAEEREKRREEIRHHLAQRRSTQNREVDSGPKADPSKSFPDKTSLQQRPGKATHQKENVPLSRPAVASSSKLEAPSVIKKSNSSLSQDEASANEVLFANAMAMMTQGKAGAGILTSAQASLNEALFANAAAALSAHPQPGTTGKSTVQPPSIMKKSNSSRSQEYDVPQITVSFADPPTSATPEPAQAPPATAKGKKGKKGQPTAQIPPARSVAITEEPEVEMGAELPLSPSLWGAATVTAKSVLGVPSTSLSTSTAKLTTSMEEERDPEPPPATASAPANAKKPTPSSKKGKKVTIIEEPDVDADPIVSPPKTKAVKGAWGSVSGKSKVTPPVAKESEPEPPPPPSVTPSRGKKAAEAVAKSSQKPQLKVTILEEDESEFEPSPAPARTSKAKPVWDVPAATTSTQAAKKTTQQQAVPRHGASSSDYKSGRVDTVPDPEDKWPEMVAGESTMPGTLESAVLEGADDDEEGDASAWFNPENMSYWAKFMAGQPEAEAETQAPPPTEQTGKHVRWTPAISEESDGEEVGEVDEELATSMWMQYAISGGDIPALGGAPEESRVMPSGIVQPDTSLWERGTGKKNLNPATGDLGNRAQQTSVFDRAALTGQWPKMDSWLSPPSRGQNSSSTRVF</sequence>
<feature type="region of interest" description="Disordered" evidence="1">
    <location>
        <begin position="930"/>
        <end position="968"/>
    </location>
</feature>
<dbReference type="EMBL" id="WHUW01000027">
    <property type="protein sequence ID" value="KAF8434853.1"/>
    <property type="molecule type" value="Genomic_DNA"/>
</dbReference>
<reference evidence="2" key="2">
    <citation type="journal article" date="2020" name="Nat. Commun.">
        <title>Large-scale genome sequencing of mycorrhizal fungi provides insights into the early evolution of symbiotic traits.</title>
        <authorList>
            <person name="Miyauchi S."/>
            <person name="Kiss E."/>
            <person name="Kuo A."/>
            <person name="Drula E."/>
            <person name="Kohler A."/>
            <person name="Sanchez-Garcia M."/>
            <person name="Morin E."/>
            <person name="Andreopoulos B."/>
            <person name="Barry K.W."/>
            <person name="Bonito G."/>
            <person name="Buee M."/>
            <person name="Carver A."/>
            <person name="Chen C."/>
            <person name="Cichocki N."/>
            <person name="Clum A."/>
            <person name="Culley D."/>
            <person name="Crous P.W."/>
            <person name="Fauchery L."/>
            <person name="Girlanda M."/>
            <person name="Hayes R.D."/>
            <person name="Keri Z."/>
            <person name="LaButti K."/>
            <person name="Lipzen A."/>
            <person name="Lombard V."/>
            <person name="Magnuson J."/>
            <person name="Maillard F."/>
            <person name="Murat C."/>
            <person name="Nolan M."/>
            <person name="Ohm R.A."/>
            <person name="Pangilinan J."/>
            <person name="Pereira M.F."/>
            <person name="Perotto S."/>
            <person name="Peter M."/>
            <person name="Pfister S."/>
            <person name="Riley R."/>
            <person name="Sitrit Y."/>
            <person name="Stielow J.B."/>
            <person name="Szollosi G."/>
            <person name="Zifcakova L."/>
            <person name="Stursova M."/>
            <person name="Spatafora J.W."/>
            <person name="Tedersoo L."/>
            <person name="Vaario L.M."/>
            <person name="Yamada A."/>
            <person name="Yan M."/>
            <person name="Wang P."/>
            <person name="Xu J."/>
            <person name="Bruns T."/>
            <person name="Baldrian P."/>
            <person name="Vilgalys R."/>
            <person name="Dunand C."/>
            <person name="Henrissat B."/>
            <person name="Grigoriev I.V."/>
            <person name="Hibbett D."/>
            <person name="Nagy L.G."/>
            <person name="Martin F.M."/>
        </authorList>
    </citation>
    <scope>NUCLEOTIDE SEQUENCE</scope>
    <source>
        <strain evidence="2">BED1</strain>
    </source>
</reference>